<dbReference type="PANTHER" id="PTHR46941:SF1">
    <property type="entry name" value="COILED-COIL DOMAIN-CONTAINING PROTEIN 126"/>
    <property type="match status" value="1"/>
</dbReference>
<keyword evidence="3" id="KW-0325">Glycoprotein</keyword>
<sequence>MLGIFFRKNMSQKLSILLLIFGLVWGLMLLRYAFQHPRHQSSAELRGEILDLSKRYVRVLAEENQNVDGLHGTSMAGYADLKRTIAVLLDDILQRLVKLESKVNLVVNGSMTNTTHRVMGTTPSKPTDRADRPR</sequence>
<dbReference type="InterPro" id="IPR042759">
    <property type="entry name" value="CCDC126"/>
</dbReference>
<keyword evidence="2" id="KW-0964">Secreted</keyword>
<feature type="domain" description="MGT5A-like N-terminal" evidence="5">
    <location>
        <begin position="5"/>
        <end position="127"/>
    </location>
</feature>
<accession>A0AAD8GEH8</accession>
<organism evidence="6 7">
    <name type="scientific">Acipenser oxyrinchus oxyrinchus</name>
    <dbReference type="NCBI Taxonomy" id="40147"/>
    <lineage>
        <taxon>Eukaryota</taxon>
        <taxon>Metazoa</taxon>
        <taxon>Chordata</taxon>
        <taxon>Craniata</taxon>
        <taxon>Vertebrata</taxon>
        <taxon>Euteleostomi</taxon>
        <taxon>Actinopterygii</taxon>
        <taxon>Chondrostei</taxon>
        <taxon>Acipenseriformes</taxon>
        <taxon>Acipenseridae</taxon>
        <taxon>Acipenser</taxon>
    </lineage>
</organism>
<comment type="subcellular location">
    <subcellularLocation>
        <location evidence="1">Secreted</location>
    </subcellularLocation>
</comment>
<comment type="caution">
    <text evidence="6">The sequence shown here is derived from an EMBL/GenBank/DDBJ whole genome shotgun (WGS) entry which is preliminary data.</text>
</comment>
<keyword evidence="7" id="KW-1185">Reference proteome</keyword>
<dbReference type="GO" id="GO:0005576">
    <property type="term" value="C:extracellular region"/>
    <property type="evidence" value="ECO:0007669"/>
    <property type="project" value="UniProtKB-SubCell"/>
</dbReference>
<feature type="region of interest" description="Disordered" evidence="4">
    <location>
        <begin position="114"/>
        <end position="134"/>
    </location>
</feature>
<dbReference type="GO" id="GO:0016020">
    <property type="term" value="C:membrane"/>
    <property type="evidence" value="ECO:0007669"/>
    <property type="project" value="TreeGrafter"/>
</dbReference>
<evidence type="ECO:0000313" key="6">
    <source>
        <dbReference type="EMBL" id="KAK1172953.1"/>
    </source>
</evidence>
<protein>
    <submittedName>
        <fullName evidence="6">Coiled-coil domain-containing protein 126-like</fullName>
    </submittedName>
</protein>
<reference evidence="6" key="1">
    <citation type="submission" date="2022-02" db="EMBL/GenBank/DDBJ databases">
        <title>Atlantic sturgeon de novo genome assembly.</title>
        <authorList>
            <person name="Stock M."/>
            <person name="Klopp C."/>
            <person name="Guiguen Y."/>
            <person name="Cabau C."/>
            <person name="Parinello H."/>
            <person name="Santidrian Yebra-Pimentel E."/>
            <person name="Kuhl H."/>
            <person name="Dirks R.P."/>
            <person name="Guessner J."/>
            <person name="Wuertz S."/>
            <person name="Du K."/>
            <person name="Schartl M."/>
        </authorList>
    </citation>
    <scope>NUCLEOTIDE SEQUENCE</scope>
    <source>
        <strain evidence="6">STURGEONOMICS-FGT-2020</strain>
        <tissue evidence="6">Whole blood</tissue>
    </source>
</reference>
<evidence type="ECO:0000256" key="3">
    <source>
        <dbReference type="ARBA" id="ARBA00023180"/>
    </source>
</evidence>
<dbReference type="PANTHER" id="PTHR46941">
    <property type="entry name" value="COILED-COIL DOMAIN-CONTAINING PROTEIN 126"/>
    <property type="match status" value="1"/>
</dbReference>
<gene>
    <name evidence="6" type="primary">CCDC126</name>
    <name evidence="6" type="ORF">AOXY_G5664</name>
</gene>
<feature type="compositionally biased region" description="Polar residues" evidence="4">
    <location>
        <begin position="114"/>
        <end position="125"/>
    </location>
</feature>
<evidence type="ECO:0000313" key="7">
    <source>
        <dbReference type="Proteomes" id="UP001230051"/>
    </source>
</evidence>
<dbReference type="Pfam" id="PF15027">
    <property type="entry name" value="MGT5A_N"/>
    <property type="match status" value="1"/>
</dbReference>
<dbReference type="Proteomes" id="UP001230051">
    <property type="component" value="Unassembled WGS sequence"/>
</dbReference>
<evidence type="ECO:0000256" key="1">
    <source>
        <dbReference type="ARBA" id="ARBA00004613"/>
    </source>
</evidence>
<dbReference type="AlphaFoldDB" id="A0AAD8GEH8"/>
<evidence type="ECO:0000256" key="4">
    <source>
        <dbReference type="SAM" id="MobiDB-lite"/>
    </source>
</evidence>
<proteinExistence type="predicted"/>
<evidence type="ECO:0000259" key="5">
    <source>
        <dbReference type="Pfam" id="PF15027"/>
    </source>
</evidence>
<name>A0AAD8GEH8_ACIOX</name>
<dbReference type="EMBL" id="JAGXEW010000004">
    <property type="protein sequence ID" value="KAK1172953.1"/>
    <property type="molecule type" value="Genomic_DNA"/>
</dbReference>
<evidence type="ECO:0000256" key="2">
    <source>
        <dbReference type="ARBA" id="ARBA00022525"/>
    </source>
</evidence>
<dbReference type="InterPro" id="IPR027833">
    <property type="entry name" value="MGT5A-like_N"/>
</dbReference>